<accession>A0A0A9FN35</accession>
<dbReference type="AlphaFoldDB" id="A0A0A9FN35"/>
<evidence type="ECO:0000313" key="1">
    <source>
        <dbReference type="EMBL" id="JAE13687.1"/>
    </source>
</evidence>
<proteinExistence type="predicted"/>
<organism evidence="1">
    <name type="scientific">Arundo donax</name>
    <name type="common">Giant reed</name>
    <name type="synonym">Donax arundinaceus</name>
    <dbReference type="NCBI Taxonomy" id="35708"/>
    <lineage>
        <taxon>Eukaryota</taxon>
        <taxon>Viridiplantae</taxon>
        <taxon>Streptophyta</taxon>
        <taxon>Embryophyta</taxon>
        <taxon>Tracheophyta</taxon>
        <taxon>Spermatophyta</taxon>
        <taxon>Magnoliopsida</taxon>
        <taxon>Liliopsida</taxon>
        <taxon>Poales</taxon>
        <taxon>Poaceae</taxon>
        <taxon>PACMAD clade</taxon>
        <taxon>Arundinoideae</taxon>
        <taxon>Arundineae</taxon>
        <taxon>Arundo</taxon>
    </lineage>
</organism>
<name>A0A0A9FN35_ARUDO</name>
<sequence length="28" mass="3421">MKDTIVLTCLHCLEKLLYWTLQVRSYHL</sequence>
<reference evidence="1" key="2">
    <citation type="journal article" date="2015" name="Data Brief">
        <title>Shoot transcriptome of the giant reed, Arundo donax.</title>
        <authorList>
            <person name="Barrero R.A."/>
            <person name="Guerrero F.D."/>
            <person name="Moolhuijzen P."/>
            <person name="Goolsby J.A."/>
            <person name="Tidwell J."/>
            <person name="Bellgard S.E."/>
            <person name="Bellgard M.I."/>
        </authorList>
    </citation>
    <scope>NUCLEOTIDE SEQUENCE</scope>
    <source>
        <tissue evidence="1">Shoot tissue taken approximately 20 cm above the soil surface</tissue>
    </source>
</reference>
<protein>
    <submittedName>
        <fullName evidence="1">Uncharacterized protein</fullName>
    </submittedName>
</protein>
<reference evidence="1" key="1">
    <citation type="submission" date="2014-09" db="EMBL/GenBank/DDBJ databases">
        <authorList>
            <person name="Magalhaes I.L.F."/>
            <person name="Oliveira U."/>
            <person name="Santos F.R."/>
            <person name="Vidigal T.H.D.A."/>
            <person name="Brescovit A.D."/>
            <person name="Santos A.J."/>
        </authorList>
    </citation>
    <scope>NUCLEOTIDE SEQUENCE</scope>
    <source>
        <tissue evidence="1">Shoot tissue taken approximately 20 cm above the soil surface</tissue>
    </source>
</reference>
<dbReference type="EMBL" id="GBRH01184209">
    <property type="protein sequence ID" value="JAE13687.1"/>
    <property type="molecule type" value="Transcribed_RNA"/>
</dbReference>